<proteinExistence type="predicted"/>
<organism evidence="2 3">
    <name type="scientific">Sclerotinia borealis (strain F-4128)</name>
    <dbReference type="NCBI Taxonomy" id="1432307"/>
    <lineage>
        <taxon>Eukaryota</taxon>
        <taxon>Fungi</taxon>
        <taxon>Dikarya</taxon>
        <taxon>Ascomycota</taxon>
        <taxon>Pezizomycotina</taxon>
        <taxon>Leotiomycetes</taxon>
        <taxon>Helotiales</taxon>
        <taxon>Sclerotiniaceae</taxon>
        <taxon>Sclerotinia</taxon>
    </lineage>
</organism>
<dbReference type="Proteomes" id="UP000019487">
    <property type="component" value="Unassembled WGS sequence"/>
</dbReference>
<feature type="region of interest" description="Disordered" evidence="1">
    <location>
        <begin position="167"/>
        <end position="197"/>
    </location>
</feature>
<comment type="caution">
    <text evidence="2">The sequence shown here is derived from an EMBL/GenBank/DDBJ whole genome shotgun (WGS) entry which is preliminary data.</text>
</comment>
<feature type="region of interest" description="Disordered" evidence="1">
    <location>
        <begin position="1"/>
        <end position="28"/>
    </location>
</feature>
<keyword evidence="3" id="KW-1185">Reference proteome</keyword>
<dbReference type="AlphaFoldDB" id="W9CN73"/>
<evidence type="ECO:0000256" key="1">
    <source>
        <dbReference type="SAM" id="MobiDB-lite"/>
    </source>
</evidence>
<dbReference type="EMBL" id="AYSA01000085">
    <property type="protein sequence ID" value="ESZ97483.1"/>
    <property type="molecule type" value="Genomic_DNA"/>
</dbReference>
<name>W9CN73_SCLBF</name>
<dbReference type="HOGENOM" id="CLU_1316083_0_0_1"/>
<feature type="compositionally biased region" description="Low complexity" evidence="1">
    <location>
        <begin position="19"/>
        <end position="28"/>
    </location>
</feature>
<feature type="region of interest" description="Disordered" evidence="1">
    <location>
        <begin position="96"/>
        <end position="134"/>
    </location>
</feature>
<gene>
    <name evidence="2" type="ORF">SBOR_2172</name>
</gene>
<protein>
    <submittedName>
        <fullName evidence="2">Uncharacterized protein</fullName>
    </submittedName>
</protein>
<evidence type="ECO:0000313" key="2">
    <source>
        <dbReference type="EMBL" id="ESZ97483.1"/>
    </source>
</evidence>
<sequence>MGCCKGSKSDTPPSPILSPRPSRAATTGNAAAVNAPICHLPSTFSLFNPPPPMGTAATSHGPPPHLPRQLESRGRRLSEVSAMSIPMATNSAASSVSALSTTSSHPTSTTSTTTATNIRAQGPETPSRLAGPSPSFMATYEATQRLEEAQQANAFNQGYLGGMEIVGTMTPQSSGGNDVGGVRRGNGQNRRRENRRAIYGVGEINMREK</sequence>
<evidence type="ECO:0000313" key="3">
    <source>
        <dbReference type="Proteomes" id="UP000019487"/>
    </source>
</evidence>
<accession>W9CN73</accession>
<reference evidence="2 3" key="1">
    <citation type="journal article" date="2014" name="Genome Announc.">
        <title>Draft genome sequence of Sclerotinia borealis, a psychrophilic plant pathogenic fungus.</title>
        <authorList>
            <person name="Mardanov A.V."/>
            <person name="Beletsky A.V."/>
            <person name="Kadnikov V.V."/>
            <person name="Ignatov A.N."/>
            <person name="Ravin N.V."/>
        </authorList>
    </citation>
    <scope>NUCLEOTIDE SEQUENCE [LARGE SCALE GENOMIC DNA]</scope>
    <source>
        <strain evidence="3">F-4157</strain>
    </source>
</reference>
<feature type="region of interest" description="Disordered" evidence="1">
    <location>
        <begin position="49"/>
        <end position="76"/>
    </location>
</feature>
<feature type="compositionally biased region" description="Low complexity" evidence="1">
    <location>
        <begin position="96"/>
        <end position="116"/>
    </location>
</feature>